<dbReference type="Proteomes" id="UP001320119">
    <property type="component" value="Chromosome"/>
</dbReference>
<feature type="compositionally biased region" description="Low complexity" evidence="5">
    <location>
        <begin position="86"/>
        <end position="103"/>
    </location>
</feature>
<dbReference type="InterPro" id="IPR009056">
    <property type="entry name" value="Cyt_c-like_dom"/>
</dbReference>
<evidence type="ECO:0000256" key="5">
    <source>
        <dbReference type="SAM" id="MobiDB-lite"/>
    </source>
</evidence>
<keyword evidence="3 4" id="KW-0408">Iron</keyword>
<evidence type="ECO:0000313" key="7">
    <source>
        <dbReference type="EMBL" id="BCD96838.1"/>
    </source>
</evidence>
<dbReference type="Gene3D" id="1.10.760.10">
    <property type="entry name" value="Cytochrome c-like domain"/>
    <property type="match status" value="1"/>
</dbReference>
<proteinExistence type="predicted"/>
<keyword evidence="2 4" id="KW-0479">Metal-binding</keyword>
<evidence type="ECO:0000256" key="3">
    <source>
        <dbReference type="ARBA" id="ARBA00023004"/>
    </source>
</evidence>
<sequence length="466" mass="48367">MKLDTPTTLTSLTHFGGIKLMPYFSRTAKLWAFAGLALALSACVGPVETNSSSSEATPSSQASISSSSMDAVSSLSSSVTISSSSIIQSSSESPESSSSEANSNEPDLVAGQAFYKSTEIFTLSCEACHGANGEGAASTPILLVASGRDTQEGLTQYIAGAMPKNSAGNCTGPCARDTAAYILNGYATTTGGDSSSVTVSSSSAASSIPTTGEVENAVSEEVRNERVTKGLAFYQKATNTCVVCHGGVGQGGIGGSLENCDACGTWEGLRAYIEVAMPDGGSNEDGVGPDDCVGECAQGITDWIWNVVNGWALTEVNGVAGGVKVVTEDRYGQDTARIKTYSMLTDDFTRIFGEVPSVLAGSRNAFKSEPEFWHTEGEIGAVSLNVLVNSALQACANENLPALTESALRSSCADWATRMWLRPATEDELQSCIDVALVDAAALNNAKEQAKYACVSMMISLPAITY</sequence>
<dbReference type="AlphaFoldDB" id="A0AAN1WFW6"/>
<gene>
    <name evidence="7" type="ORF">MARGE09_P1038</name>
</gene>
<dbReference type="InterPro" id="IPR036909">
    <property type="entry name" value="Cyt_c-like_dom_sf"/>
</dbReference>
<dbReference type="KEGG" id="marq:MARGE09_P1038"/>
<keyword evidence="8" id="KW-1185">Reference proteome</keyword>
<feature type="compositionally biased region" description="Low complexity" evidence="5">
    <location>
        <begin position="199"/>
        <end position="212"/>
    </location>
</feature>
<feature type="region of interest" description="Disordered" evidence="5">
    <location>
        <begin position="86"/>
        <end position="105"/>
    </location>
</feature>
<evidence type="ECO:0000256" key="4">
    <source>
        <dbReference type="PROSITE-ProRule" id="PRU00433"/>
    </source>
</evidence>
<feature type="region of interest" description="Disordered" evidence="5">
    <location>
        <begin position="199"/>
        <end position="220"/>
    </location>
</feature>
<evidence type="ECO:0000259" key="6">
    <source>
        <dbReference type="PROSITE" id="PS51007"/>
    </source>
</evidence>
<organism evidence="7 8">
    <name type="scientific">Marinagarivorans cellulosilyticus</name>
    <dbReference type="NCBI Taxonomy" id="2721545"/>
    <lineage>
        <taxon>Bacteria</taxon>
        <taxon>Pseudomonadati</taxon>
        <taxon>Pseudomonadota</taxon>
        <taxon>Gammaproteobacteria</taxon>
        <taxon>Cellvibrionales</taxon>
        <taxon>Cellvibrionaceae</taxon>
        <taxon>Marinagarivorans</taxon>
    </lineage>
</organism>
<keyword evidence="1 4" id="KW-0349">Heme</keyword>
<evidence type="ECO:0000256" key="2">
    <source>
        <dbReference type="ARBA" id="ARBA00022723"/>
    </source>
</evidence>
<feature type="domain" description="Cytochrome c" evidence="6">
    <location>
        <begin position="106"/>
        <end position="186"/>
    </location>
</feature>
<dbReference type="SUPFAM" id="SSF46626">
    <property type="entry name" value="Cytochrome c"/>
    <property type="match status" value="1"/>
</dbReference>
<evidence type="ECO:0000256" key="1">
    <source>
        <dbReference type="ARBA" id="ARBA00022617"/>
    </source>
</evidence>
<dbReference type="EMBL" id="AP023086">
    <property type="protein sequence ID" value="BCD96838.1"/>
    <property type="molecule type" value="Genomic_DNA"/>
</dbReference>
<dbReference type="GO" id="GO:0020037">
    <property type="term" value="F:heme binding"/>
    <property type="evidence" value="ECO:0007669"/>
    <property type="project" value="InterPro"/>
</dbReference>
<name>A0AAN1WFW6_9GAMM</name>
<reference evidence="7 8" key="1">
    <citation type="journal article" date="2022" name="IScience">
        <title>An ultrasensitive nanofiber-based assay for enzymatic hydrolysis and deep-sea microbial degradation of cellulose.</title>
        <authorList>
            <person name="Tsudome M."/>
            <person name="Tachioka M."/>
            <person name="Miyazaki M."/>
            <person name="Uchimura K."/>
            <person name="Tsuda M."/>
            <person name="Takaki Y."/>
            <person name="Deguchi S."/>
        </authorList>
    </citation>
    <scope>NUCLEOTIDE SEQUENCE [LARGE SCALE GENOMIC DNA]</scope>
    <source>
        <strain evidence="7 8">GE09</strain>
    </source>
</reference>
<dbReference type="PROSITE" id="PS51007">
    <property type="entry name" value="CYTC"/>
    <property type="match status" value="1"/>
</dbReference>
<dbReference type="GO" id="GO:0046872">
    <property type="term" value="F:metal ion binding"/>
    <property type="evidence" value="ECO:0007669"/>
    <property type="project" value="UniProtKB-KW"/>
</dbReference>
<dbReference type="GO" id="GO:0009055">
    <property type="term" value="F:electron transfer activity"/>
    <property type="evidence" value="ECO:0007669"/>
    <property type="project" value="InterPro"/>
</dbReference>
<dbReference type="Pfam" id="PF13442">
    <property type="entry name" value="Cytochrome_CBB3"/>
    <property type="match status" value="1"/>
</dbReference>
<protein>
    <recommendedName>
        <fullName evidence="6">Cytochrome c domain-containing protein</fullName>
    </recommendedName>
</protein>
<evidence type="ECO:0000313" key="8">
    <source>
        <dbReference type="Proteomes" id="UP001320119"/>
    </source>
</evidence>
<accession>A0AAN1WFW6</accession>
<dbReference type="RefSeq" id="WP_236986321.1">
    <property type="nucleotide sequence ID" value="NZ_AP023086.1"/>
</dbReference>